<keyword evidence="2" id="KW-1185">Reference proteome</keyword>
<evidence type="ECO:0000313" key="2">
    <source>
        <dbReference type="Proteomes" id="UP000887013"/>
    </source>
</evidence>
<dbReference type="Proteomes" id="UP000887013">
    <property type="component" value="Unassembled WGS sequence"/>
</dbReference>
<reference evidence="1" key="1">
    <citation type="submission" date="2020-08" db="EMBL/GenBank/DDBJ databases">
        <title>Multicomponent nature underlies the extraordinary mechanical properties of spider dragline silk.</title>
        <authorList>
            <person name="Kono N."/>
            <person name="Nakamura H."/>
            <person name="Mori M."/>
            <person name="Yoshida Y."/>
            <person name="Ohtoshi R."/>
            <person name="Malay A.D."/>
            <person name="Moran D.A.P."/>
            <person name="Tomita M."/>
            <person name="Numata K."/>
            <person name="Arakawa K."/>
        </authorList>
    </citation>
    <scope>NUCLEOTIDE SEQUENCE</scope>
</reference>
<name>A0A8X6U1H2_NEPPI</name>
<gene>
    <name evidence="1" type="ORF">NPIL_181651</name>
</gene>
<accession>A0A8X6U1H2</accession>
<sequence>MRIAGFREFVECAGLFPRPLSTNRYAISSISLNFRNFTGCRAYLKDYASLFEACKPAPGGYPESQILLPHSHWAGLSSSVVVLLRCSTSTQVRADSLLFFESSLLLHGLTAPLAAPSPSLPKEDVSLRIFASDPTVLSACWLRIGIGTLVFCLEASTFRL</sequence>
<proteinExistence type="predicted"/>
<comment type="caution">
    <text evidence="1">The sequence shown here is derived from an EMBL/GenBank/DDBJ whole genome shotgun (WGS) entry which is preliminary data.</text>
</comment>
<organism evidence="1 2">
    <name type="scientific">Nephila pilipes</name>
    <name type="common">Giant wood spider</name>
    <name type="synonym">Nephila maculata</name>
    <dbReference type="NCBI Taxonomy" id="299642"/>
    <lineage>
        <taxon>Eukaryota</taxon>
        <taxon>Metazoa</taxon>
        <taxon>Ecdysozoa</taxon>
        <taxon>Arthropoda</taxon>
        <taxon>Chelicerata</taxon>
        <taxon>Arachnida</taxon>
        <taxon>Araneae</taxon>
        <taxon>Araneomorphae</taxon>
        <taxon>Entelegynae</taxon>
        <taxon>Araneoidea</taxon>
        <taxon>Nephilidae</taxon>
        <taxon>Nephila</taxon>
    </lineage>
</organism>
<evidence type="ECO:0000313" key="1">
    <source>
        <dbReference type="EMBL" id="GFT68769.1"/>
    </source>
</evidence>
<dbReference type="AlphaFoldDB" id="A0A8X6U1H2"/>
<protein>
    <submittedName>
        <fullName evidence="1">Uncharacterized protein</fullName>
    </submittedName>
</protein>
<dbReference type="EMBL" id="BMAW01069391">
    <property type="protein sequence ID" value="GFT68769.1"/>
    <property type="molecule type" value="Genomic_DNA"/>
</dbReference>